<feature type="domain" description="SGNH hydrolase-type esterase" evidence="2">
    <location>
        <begin position="33"/>
        <end position="262"/>
    </location>
</feature>
<feature type="chain" id="PRO_5025508552" evidence="1">
    <location>
        <begin position="20"/>
        <end position="405"/>
    </location>
</feature>
<keyword evidence="4" id="KW-1185">Reference proteome</keyword>
<dbReference type="Gene3D" id="3.40.50.1110">
    <property type="entry name" value="SGNH hydrolase"/>
    <property type="match status" value="1"/>
</dbReference>
<dbReference type="Pfam" id="PF13472">
    <property type="entry name" value="Lipase_GDSL_2"/>
    <property type="match status" value="1"/>
</dbReference>
<sequence length="405" mass="43894">MIGILPATLLSSIFALTSATPLRPHHLPRNYAAIGDSFSSGVGSGVFLNNSRDGLDIQCVRQDGSYPSQLLKIIPFTSYNSNFEFTSCSSDKLDDIDGQVAKLAALRTKFDLITLTIGGNDFGFGDIAQACVYPVLSANVTNPQAICDAAFDAGFAALADKKNWDKYAQKIHLIKSTLLAHGGKLFVTGYGKFFDDPIVGDACDKISFFPIAQLAALNMTASSRLKANNITDQVNSGIQTVLKHRNDHAVTFFDFDKSFEGKRFCEAANAADPIGSNNKNVFFNDLSTVLITPGVAEVAKQTPGLQVDITNLLQQVSVFHPKAQAYTPLVAQFAYKILIDSSYSHNVFVGPTKHCRSHHYNNWRKGGCAGYEVPAKCAIALRKEQDVAPTVVCENGDSFLAKPVY</sequence>
<dbReference type="PANTHER" id="PTHR37981">
    <property type="entry name" value="LIPASE 2"/>
    <property type="match status" value="1"/>
</dbReference>
<proteinExistence type="predicted"/>
<dbReference type="OrthoDB" id="21678at2759"/>
<evidence type="ECO:0000313" key="4">
    <source>
        <dbReference type="Proteomes" id="UP000799757"/>
    </source>
</evidence>
<protein>
    <submittedName>
        <fullName evidence="3">SGNH hydrolase</fullName>
    </submittedName>
</protein>
<organism evidence="3 4">
    <name type="scientific">Melanomma pulvis-pyrius CBS 109.77</name>
    <dbReference type="NCBI Taxonomy" id="1314802"/>
    <lineage>
        <taxon>Eukaryota</taxon>
        <taxon>Fungi</taxon>
        <taxon>Dikarya</taxon>
        <taxon>Ascomycota</taxon>
        <taxon>Pezizomycotina</taxon>
        <taxon>Dothideomycetes</taxon>
        <taxon>Pleosporomycetidae</taxon>
        <taxon>Pleosporales</taxon>
        <taxon>Melanommataceae</taxon>
        <taxon>Melanomma</taxon>
    </lineage>
</organism>
<dbReference type="InterPro" id="IPR037460">
    <property type="entry name" value="SEST-like"/>
</dbReference>
<gene>
    <name evidence="3" type="ORF">K505DRAFT_416435</name>
</gene>
<evidence type="ECO:0000313" key="3">
    <source>
        <dbReference type="EMBL" id="KAF2795413.1"/>
    </source>
</evidence>
<dbReference type="Proteomes" id="UP000799757">
    <property type="component" value="Unassembled WGS sequence"/>
</dbReference>
<keyword evidence="1" id="KW-0732">Signal</keyword>
<dbReference type="SUPFAM" id="SSF52266">
    <property type="entry name" value="SGNH hydrolase"/>
    <property type="match status" value="1"/>
</dbReference>
<name>A0A6A6XH77_9PLEO</name>
<dbReference type="PANTHER" id="PTHR37981:SF1">
    <property type="entry name" value="SGNH HYDROLASE-TYPE ESTERASE DOMAIN-CONTAINING PROTEIN"/>
    <property type="match status" value="1"/>
</dbReference>
<accession>A0A6A6XH77</accession>
<feature type="signal peptide" evidence="1">
    <location>
        <begin position="1"/>
        <end position="19"/>
    </location>
</feature>
<dbReference type="GO" id="GO:0006629">
    <property type="term" value="P:lipid metabolic process"/>
    <property type="evidence" value="ECO:0007669"/>
    <property type="project" value="TreeGrafter"/>
</dbReference>
<dbReference type="EMBL" id="MU001859">
    <property type="protein sequence ID" value="KAF2795413.1"/>
    <property type="molecule type" value="Genomic_DNA"/>
</dbReference>
<dbReference type="AlphaFoldDB" id="A0A6A6XH77"/>
<keyword evidence="3" id="KW-0378">Hydrolase</keyword>
<dbReference type="InterPro" id="IPR036514">
    <property type="entry name" value="SGNH_hydro_sf"/>
</dbReference>
<dbReference type="InterPro" id="IPR013830">
    <property type="entry name" value="SGNH_hydro"/>
</dbReference>
<evidence type="ECO:0000256" key="1">
    <source>
        <dbReference type="SAM" id="SignalP"/>
    </source>
</evidence>
<dbReference type="GO" id="GO:0016788">
    <property type="term" value="F:hydrolase activity, acting on ester bonds"/>
    <property type="evidence" value="ECO:0007669"/>
    <property type="project" value="InterPro"/>
</dbReference>
<reference evidence="3" key="1">
    <citation type="journal article" date="2020" name="Stud. Mycol.">
        <title>101 Dothideomycetes genomes: a test case for predicting lifestyles and emergence of pathogens.</title>
        <authorList>
            <person name="Haridas S."/>
            <person name="Albert R."/>
            <person name="Binder M."/>
            <person name="Bloem J."/>
            <person name="Labutti K."/>
            <person name="Salamov A."/>
            <person name="Andreopoulos B."/>
            <person name="Baker S."/>
            <person name="Barry K."/>
            <person name="Bills G."/>
            <person name="Bluhm B."/>
            <person name="Cannon C."/>
            <person name="Castanera R."/>
            <person name="Culley D."/>
            <person name="Daum C."/>
            <person name="Ezra D."/>
            <person name="Gonzalez J."/>
            <person name="Henrissat B."/>
            <person name="Kuo A."/>
            <person name="Liang C."/>
            <person name="Lipzen A."/>
            <person name="Lutzoni F."/>
            <person name="Magnuson J."/>
            <person name="Mondo S."/>
            <person name="Nolan M."/>
            <person name="Ohm R."/>
            <person name="Pangilinan J."/>
            <person name="Park H.-J."/>
            <person name="Ramirez L."/>
            <person name="Alfaro M."/>
            <person name="Sun H."/>
            <person name="Tritt A."/>
            <person name="Yoshinaga Y."/>
            <person name="Zwiers L.-H."/>
            <person name="Turgeon B."/>
            <person name="Goodwin S."/>
            <person name="Spatafora J."/>
            <person name="Crous P."/>
            <person name="Grigoriev I."/>
        </authorList>
    </citation>
    <scope>NUCLEOTIDE SEQUENCE</scope>
    <source>
        <strain evidence="3">CBS 109.77</strain>
    </source>
</reference>
<dbReference type="CDD" id="cd01823">
    <property type="entry name" value="SEST_like"/>
    <property type="match status" value="1"/>
</dbReference>
<evidence type="ECO:0000259" key="2">
    <source>
        <dbReference type="Pfam" id="PF13472"/>
    </source>
</evidence>